<evidence type="ECO:0008006" key="3">
    <source>
        <dbReference type="Google" id="ProtNLM"/>
    </source>
</evidence>
<dbReference type="SUPFAM" id="SSF55961">
    <property type="entry name" value="Bet v1-like"/>
    <property type="match status" value="1"/>
</dbReference>
<dbReference type="Proteomes" id="UP000789845">
    <property type="component" value="Unassembled WGS sequence"/>
</dbReference>
<keyword evidence="2" id="KW-1185">Reference proteome</keyword>
<sequence length="148" mass="16610">MKPAFSDKTTIDRPITEVFEFISDLRNGPKMNEDIINVEKLTDGPIGVGSKFKETKVIRGRNAEAMIEVVQYEAATAFSAQSEVNGLKVTYHYQLSEGNNGTIVKFQCEVKTSGLIMSITKPLIIKILKKEDGDHLTYIRRVLESQDK</sequence>
<comment type="caution">
    <text evidence="1">The sequence shown here is derived from an EMBL/GenBank/DDBJ whole genome shotgun (WGS) entry which is preliminary data.</text>
</comment>
<evidence type="ECO:0000313" key="2">
    <source>
        <dbReference type="Proteomes" id="UP000789845"/>
    </source>
</evidence>
<proteinExistence type="predicted"/>
<evidence type="ECO:0000313" key="1">
    <source>
        <dbReference type="EMBL" id="CAG9610426.1"/>
    </source>
</evidence>
<name>A0A9C7LBR2_9BACI</name>
<protein>
    <recommendedName>
        <fullName evidence="3">DUF3284 domain-containing protein</fullName>
    </recommendedName>
</protein>
<dbReference type="EMBL" id="CAKJTG010000036">
    <property type="protein sequence ID" value="CAG9610426.1"/>
    <property type="molecule type" value="Genomic_DNA"/>
</dbReference>
<accession>A0A9C7LBR2</accession>
<gene>
    <name evidence="1" type="ORF">NEOCIP111885_04200</name>
</gene>
<dbReference type="Gene3D" id="3.30.530.20">
    <property type="match status" value="1"/>
</dbReference>
<dbReference type="RefSeq" id="WP_230498790.1">
    <property type="nucleotide sequence ID" value="NZ_CAKJTG010000036.1"/>
</dbReference>
<dbReference type="AlphaFoldDB" id="A0A9C7LBR2"/>
<reference evidence="1" key="1">
    <citation type="submission" date="2021-10" db="EMBL/GenBank/DDBJ databases">
        <authorList>
            <person name="Criscuolo A."/>
        </authorList>
    </citation>
    <scope>NUCLEOTIDE SEQUENCE</scope>
    <source>
        <strain evidence="1">CIP111885</strain>
    </source>
</reference>
<dbReference type="InterPro" id="IPR023393">
    <property type="entry name" value="START-like_dom_sf"/>
</dbReference>
<organism evidence="1 2">
    <name type="scientific">Pseudoneobacillus rhizosphaerae</name>
    <dbReference type="NCBI Taxonomy" id="2880968"/>
    <lineage>
        <taxon>Bacteria</taxon>
        <taxon>Bacillati</taxon>
        <taxon>Bacillota</taxon>
        <taxon>Bacilli</taxon>
        <taxon>Bacillales</taxon>
        <taxon>Bacillaceae</taxon>
        <taxon>Pseudoneobacillus</taxon>
    </lineage>
</organism>